<evidence type="ECO:0000259" key="7">
    <source>
        <dbReference type="PROSITE" id="PS51007"/>
    </source>
</evidence>
<evidence type="ECO:0000313" key="9">
    <source>
        <dbReference type="Proteomes" id="UP001526430"/>
    </source>
</evidence>
<dbReference type="SUPFAM" id="SSF46626">
    <property type="entry name" value="Cytochrome c"/>
    <property type="match status" value="2"/>
</dbReference>
<dbReference type="Pfam" id="PF13442">
    <property type="entry name" value="Cytochrome_CBB3"/>
    <property type="match status" value="1"/>
</dbReference>
<dbReference type="EMBL" id="JAPFQI010000034">
    <property type="protein sequence ID" value="MCW8088343.1"/>
    <property type="molecule type" value="Genomic_DNA"/>
</dbReference>
<dbReference type="InterPro" id="IPR036909">
    <property type="entry name" value="Cyt_c-like_dom_sf"/>
</dbReference>
<dbReference type="PANTHER" id="PTHR35008">
    <property type="entry name" value="BLL4482 PROTEIN-RELATED"/>
    <property type="match status" value="1"/>
</dbReference>
<keyword evidence="2 4" id="KW-0479">Metal-binding</keyword>
<feature type="domain" description="Cytochrome c" evidence="7">
    <location>
        <begin position="165"/>
        <end position="273"/>
    </location>
</feature>
<keyword evidence="3 4" id="KW-0408">Iron</keyword>
<evidence type="ECO:0000256" key="2">
    <source>
        <dbReference type="ARBA" id="ARBA00022723"/>
    </source>
</evidence>
<dbReference type="InterPro" id="IPR051459">
    <property type="entry name" value="Cytochrome_c-type_DH"/>
</dbReference>
<dbReference type="InterPro" id="IPR009056">
    <property type="entry name" value="Cyt_c-like_dom"/>
</dbReference>
<dbReference type="Gene3D" id="1.10.760.10">
    <property type="entry name" value="Cytochrome c-like domain"/>
    <property type="match status" value="2"/>
</dbReference>
<comment type="caution">
    <text evidence="8">The sequence shown here is derived from an EMBL/GenBank/DDBJ whole genome shotgun (WGS) entry which is preliminary data.</text>
</comment>
<protein>
    <submittedName>
        <fullName evidence="8">Cytochrome c</fullName>
    </submittedName>
</protein>
<reference evidence="8 9" key="1">
    <citation type="submission" date="2022-10" db="EMBL/GenBank/DDBJ databases">
        <title>Roseococcus glaciei nov., sp. nov., isolated from glacier.</title>
        <authorList>
            <person name="Liu Q."/>
            <person name="Xin Y.-H."/>
        </authorList>
    </citation>
    <scope>NUCLEOTIDE SEQUENCE [LARGE SCALE GENOMIC DNA]</scope>
    <source>
        <strain evidence="8 9">MDT2-1-1</strain>
    </source>
</reference>
<feature type="signal peptide" evidence="6">
    <location>
        <begin position="1"/>
        <end position="17"/>
    </location>
</feature>
<evidence type="ECO:0000313" key="8">
    <source>
        <dbReference type="EMBL" id="MCW8088343.1"/>
    </source>
</evidence>
<dbReference type="PANTHER" id="PTHR35008:SF4">
    <property type="entry name" value="BLL4482 PROTEIN"/>
    <property type="match status" value="1"/>
</dbReference>
<feature type="domain" description="Cytochrome c" evidence="7">
    <location>
        <begin position="22"/>
        <end position="133"/>
    </location>
</feature>
<name>A0ABT3P2C5_9PROT</name>
<dbReference type="Proteomes" id="UP001526430">
    <property type="component" value="Unassembled WGS sequence"/>
</dbReference>
<gene>
    <name evidence="8" type="ORF">OF850_22435</name>
</gene>
<proteinExistence type="predicted"/>
<evidence type="ECO:0000256" key="3">
    <source>
        <dbReference type="ARBA" id="ARBA00023004"/>
    </source>
</evidence>
<keyword evidence="1 4" id="KW-0349">Heme</keyword>
<feature type="region of interest" description="Disordered" evidence="5">
    <location>
        <begin position="192"/>
        <end position="213"/>
    </location>
</feature>
<keyword evidence="6" id="KW-0732">Signal</keyword>
<evidence type="ECO:0000256" key="1">
    <source>
        <dbReference type="ARBA" id="ARBA00022617"/>
    </source>
</evidence>
<keyword evidence="9" id="KW-1185">Reference proteome</keyword>
<dbReference type="RefSeq" id="WP_301592542.1">
    <property type="nucleotide sequence ID" value="NZ_JAPFQI010000034.1"/>
</dbReference>
<dbReference type="PROSITE" id="PS51007">
    <property type="entry name" value="CYTC"/>
    <property type="match status" value="2"/>
</dbReference>
<evidence type="ECO:0000256" key="4">
    <source>
        <dbReference type="PROSITE-ProRule" id="PRU00433"/>
    </source>
</evidence>
<evidence type="ECO:0000256" key="5">
    <source>
        <dbReference type="SAM" id="MobiDB-lite"/>
    </source>
</evidence>
<evidence type="ECO:0000256" key="6">
    <source>
        <dbReference type="SAM" id="SignalP"/>
    </source>
</evidence>
<feature type="chain" id="PRO_5045957268" evidence="6">
    <location>
        <begin position="18"/>
        <end position="276"/>
    </location>
</feature>
<organism evidence="8 9">
    <name type="scientific">Sabulicella glaciei</name>
    <dbReference type="NCBI Taxonomy" id="2984948"/>
    <lineage>
        <taxon>Bacteria</taxon>
        <taxon>Pseudomonadati</taxon>
        <taxon>Pseudomonadota</taxon>
        <taxon>Alphaproteobacteria</taxon>
        <taxon>Acetobacterales</taxon>
        <taxon>Acetobacteraceae</taxon>
        <taxon>Sabulicella</taxon>
    </lineage>
</organism>
<sequence>MRAFILLALLLATPALAQPDPELVRRGEALVNGIAACGNCHTPKGPQGDLPGMGLAGGLVIEEPGLFRAVASNITPDRETGIGAWTDAQIIVAIREGRRPDGRLLGPPMPFQFYRDLGDAEAHAIVAYLRSVPAVRNPVAASSFSMPLPPAYGPPVESVTPRLATAEERGAYLAGPVGHCMDCHSPMGANGQRDLSRAGQGGPPITGPLGPVVPPDITSVGLRGWSDVEIARAIREGVSRDGRRLVPPMAFANYARIPEGEMRDLIAYLRALPASR</sequence>
<accession>A0ABT3P2C5</accession>